<feature type="domain" description="Peptidase M20 dimerisation" evidence="2">
    <location>
        <begin position="181"/>
        <end position="274"/>
    </location>
</feature>
<reference evidence="3 4" key="1">
    <citation type="journal article" date="2019" name="Sci. Rep.">
        <title>Comparative genomics of chytrid fungi reveal insights into the obligate biotrophic and pathogenic lifestyle of Synchytrium endobioticum.</title>
        <authorList>
            <person name="van de Vossenberg B.T.L.H."/>
            <person name="Warris S."/>
            <person name="Nguyen H.D.T."/>
            <person name="van Gent-Pelzer M.P.E."/>
            <person name="Joly D.L."/>
            <person name="van de Geest H.C."/>
            <person name="Bonants P.J.M."/>
            <person name="Smith D.S."/>
            <person name="Levesque C.A."/>
            <person name="van der Lee T.A.J."/>
        </authorList>
    </citation>
    <scope>NUCLEOTIDE SEQUENCE [LARGE SCALE GENOMIC DNA]</scope>
    <source>
        <strain evidence="3 4">JEL517</strain>
    </source>
</reference>
<dbReference type="Proteomes" id="UP000319731">
    <property type="component" value="Unassembled WGS sequence"/>
</dbReference>
<dbReference type="Gene3D" id="3.30.70.360">
    <property type="match status" value="1"/>
</dbReference>
<dbReference type="RefSeq" id="XP_031026605.1">
    <property type="nucleotide sequence ID" value="XM_031167348.1"/>
</dbReference>
<evidence type="ECO:0000313" key="3">
    <source>
        <dbReference type="EMBL" id="TPX36292.1"/>
    </source>
</evidence>
<evidence type="ECO:0000256" key="1">
    <source>
        <dbReference type="PIRNR" id="PIRNR037226"/>
    </source>
</evidence>
<dbReference type="Pfam" id="PF07687">
    <property type="entry name" value="M20_dimer"/>
    <property type="match status" value="1"/>
</dbReference>
<accession>A0A507C9L0</accession>
<dbReference type="InterPro" id="IPR011650">
    <property type="entry name" value="Peptidase_M20_dimer"/>
</dbReference>
<dbReference type="InterPro" id="IPR017144">
    <property type="entry name" value="Xaa-Arg_dipeptidase"/>
</dbReference>
<dbReference type="PANTHER" id="PTHR30575:SF0">
    <property type="entry name" value="XAA-ARG DIPEPTIDASE"/>
    <property type="match status" value="1"/>
</dbReference>
<organism evidence="3 4">
    <name type="scientific">Synchytrium microbalum</name>
    <dbReference type="NCBI Taxonomy" id="1806994"/>
    <lineage>
        <taxon>Eukaryota</taxon>
        <taxon>Fungi</taxon>
        <taxon>Fungi incertae sedis</taxon>
        <taxon>Chytridiomycota</taxon>
        <taxon>Chytridiomycota incertae sedis</taxon>
        <taxon>Chytridiomycetes</taxon>
        <taxon>Synchytriales</taxon>
        <taxon>Synchytriaceae</taxon>
        <taxon>Synchytrium</taxon>
    </lineage>
</organism>
<dbReference type="PIRSF" id="PIRSF037226">
    <property type="entry name" value="Amidohydrolase_ACY1L2_prd"/>
    <property type="match status" value="1"/>
</dbReference>
<dbReference type="InterPro" id="IPR036264">
    <property type="entry name" value="Bact_exopeptidase_dim_dom"/>
</dbReference>
<dbReference type="STRING" id="1806994.A0A507C9L0"/>
<dbReference type="EMBL" id="QEAO01000005">
    <property type="protein sequence ID" value="TPX36292.1"/>
    <property type="molecule type" value="Genomic_DNA"/>
</dbReference>
<dbReference type="SUPFAM" id="SSF55031">
    <property type="entry name" value="Bacterial exopeptidase dimerisation domain"/>
    <property type="match status" value="1"/>
</dbReference>
<dbReference type="GO" id="GO:0016805">
    <property type="term" value="F:dipeptidase activity"/>
    <property type="evidence" value="ECO:0007669"/>
    <property type="project" value="InterPro"/>
</dbReference>
<sequence length="400" mass="43692">MVNVDMDKVHQVVADAIKAHSAELEDLSLQIHSKPELAFEEHFAHDLLTTYLQGQGFIVTKNACCLKTAFIAEYTPEKHHDKELLTIAFLSEYDALPVIGHACGHNLIAIVGIAAALGFKAAMDEFKIPARLRVYGTPAEEAAGGKINMIDYGAFKDVDVALMGHGGNKSIVYCNALAMQTIHVHYYGISAHGAAAPWEGINALDAIVTAYTSISNLRQQTLPTNRIHGVIHEGGAAPNVIPNYTRGEWYIRAKYRDDLEALRPRVLACFEAGAKATGCTYKVEIEEPFYDIKANDALCQMYTKYAEREGVVMSSKEVQLASLLGSTDMGNVTYVVPGIHPIFDIGCTSNIHTESFREHAKTPEAHEAALKCSRILSMTALECIADPVALANVRKDFGNK</sequence>
<gene>
    <name evidence="3" type="ORF">SmJEL517_g01420</name>
</gene>
<dbReference type="GeneID" id="42002645"/>
<proteinExistence type="inferred from homology"/>
<comment type="caution">
    <text evidence="3">The sequence shown here is derived from an EMBL/GenBank/DDBJ whole genome shotgun (WGS) entry which is preliminary data.</text>
</comment>
<evidence type="ECO:0000313" key="4">
    <source>
        <dbReference type="Proteomes" id="UP000319731"/>
    </source>
</evidence>
<dbReference type="FunFam" id="3.30.70.360:FF:000004">
    <property type="entry name" value="Peptidase M20 domain-containing protein 2"/>
    <property type="match status" value="1"/>
</dbReference>
<dbReference type="PANTHER" id="PTHR30575">
    <property type="entry name" value="PEPTIDASE M20"/>
    <property type="match status" value="1"/>
</dbReference>
<comment type="similarity">
    <text evidence="1">Belongs to the peptidase M20A family.</text>
</comment>
<dbReference type="NCBIfam" id="TIGR01891">
    <property type="entry name" value="amidohydrolases"/>
    <property type="match status" value="1"/>
</dbReference>
<dbReference type="InterPro" id="IPR017439">
    <property type="entry name" value="Amidohydrolase"/>
</dbReference>
<protein>
    <recommendedName>
        <fullName evidence="1">Peptidase M20 domain-containing protein 2</fullName>
    </recommendedName>
</protein>
<keyword evidence="4" id="KW-1185">Reference proteome</keyword>
<dbReference type="Gene3D" id="3.40.630.10">
    <property type="entry name" value="Zn peptidases"/>
    <property type="match status" value="1"/>
</dbReference>
<evidence type="ECO:0000259" key="2">
    <source>
        <dbReference type="Pfam" id="PF07687"/>
    </source>
</evidence>
<dbReference type="CDD" id="cd05672">
    <property type="entry name" value="M20_ACY1L2-like"/>
    <property type="match status" value="1"/>
</dbReference>
<dbReference type="AlphaFoldDB" id="A0A507C9L0"/>
<dbReference type="SUPFAM" id="SSF53187">
    <property type="entry name" value="Zn-dependent exopeptidases"/>
    <property type="match status" value="1"/>
</dbReference>
<dbReference type="OrthoDB" id="6119954at2759"/>
<dbReference type="InterPro" id="IPR052030">
    <property type="entry name" value="Peptidase_M20/M20A_hydrolases"/>
</dbReference>
<name>A0A507C9L0_9FUNG</name>